<keyword evidence="9 13" id="KW-0520">NAD</keyword>
<accession>A0ABW8RHY9</accession>
<evidence type="ECO:0000256" key="3">
    <source>
        <dbReference type="ARBA" id="ARBA00012608"/>
    </source>
</evidence>
<feature type="domain" description="Pyridine nucleotide-disulphide oxidoreductase dimerisation" evidence="14">
    <location>
        <begin position="342"/>
        <end position="450"/>
    </location>
</feature>
<evidence type="ECO:0000256" key="1">
    <source>
        <dbReference type="ARBA" id="ARBA00004496"/>
    </source>
</evidence>
<dbReference type="PRINTS" id="PR00411">
    <property type="entry name" value="PNDRDTASEI"/>
</dbReference>
<evidence type="ECO:0000256" key="6">
    <source>
        <dbReference type="ARBA" id="ARBA00022630"/>
    </source>
</evidence>
<evidence type="ECO:0000256" key="7">
    <source>
        <dbReference type="ARBA" id="ARBA00022827"/>
    </source>
</evidence>
<evidence type="ECO:0000313" key="17">
    <source>
        <dbReference type="Proteomes" id="UP001623041"/>
    </source>
</evidence>
<evidence type="ECO:0000256" key="9">
    <source>
        <dbReference type="ARBA" id="ARBA00023027"/>
    </source>
</evidence>
<dbReference type="SUPFAM" id="SSF51905">
    <property type="entry name" value="FAD/NAD(P)-binding domain"/>
    <property type="match status" value="1"/>
</dbReference>
<dbReference type="Gene3D" id="3.50.50.60">
    <property type="entry name" value="FAD/NAD(P)-binding domain"/>
    <property type="match status" value="2"/>
</dbReference>
<evidence type="ECO:0000256" key="11">
    <source>
        <dbReference type="ARBA" id="ARBA00023284"/>
    </source>
</evidence>
<protein>
    <recommendedName>
        <fullName evidence="4 13">Dihydrolipoyl dehydrogenase</fullName>
        <ecNumber evidence="3 13">1.8.1.4</ecNumber>
    </recommendedName>
</protein>
<evidence type="ECO:0000256" key="8">
    <source>
        <dbReference type="ARBA" id="ARBA00023002"/>
    </source>
</evidence>
<dbReference type="EMBL" id="JBJHQH010000006">
    <property type="protein sequence ID" value="MFK9091806.1"/>
    <property type="molecule type" value="Genomic_DNA"/>
</dbReference>
<comment type="miscellaneous">
    <text evidence="13">The active site is a redox-active disulfide bond.</text>
</comment>
<dbReference type="InterPro" id="IPR001100">
    <property type="entry name" value="Pyr_nuc-diS_OxRdtase"/>
</dbReference>
<evidence type="ECO:0000256" key="4">
    <source>
        <dbReference type="ARBA" id="ARBA00016961"/>
    </source>
</evidence>
<feature type="domain" description="FAD/NAD(P)-binding" evidence="15">
    <location>
        <begin position="5"/>
        <end position="323"/>
    </location>
</feature>
<organism evidence="16 17">
    <name type="scientific">Bacillus salipaludis</name>
    <dbReference type="NCBI Taxonomy" id="2547811"/>
    <lineage>
        <taxon>Bacteria</taxon>
        <taxon>Bacillati</taxon>
        <taxon>Bacillota</taxon>
        <taxon>Bacilli</taxon>
        <taxon>Bacillales</taxon>
        <taxon>Bacillaceae</taxon>
        <taxon>Bacillus</taxon>
    </lineage>
</organism>
<dbReference type="GO" id="GO:0004148">
    <property type="term" value="F:dihydrolipoyl dehydrogenase (NADH) activity"/>
    <property type="evidence" value="ECO:0007669"/>
    <property type="project" value="UniProtKB-EC"/>
</dbReference>
<keyword evidence="6 13" id="KW-0285">Flavoprotein</keyword>
<dbReference type="InterPro" id="IPR006258">
    <property type="entry name" value="Lipoamide_DH"/>
</dbReference>
<reference evidence="16 17" key="1">
    <citation type="submission" date="2024-11" db="EMBL/GenBank/DDBJ databases">
        <authorList>
            <person name="Lucas J.A."/>
        </authorList>
    </citation>
    <scope>NUCLEOTIDE SEQUENCE [LARGE SCALE GENOMIC DNA]</scope>
    <source>
        <strain evidence="16 17">Z 5.4</strain>
    </source>
</reference>
<keyword evidence="11 13" id="KW-0676">Redox-active center</keyword>
<evidence type="ECO:0000313" key="16">
    <source>
        <dbReference type="EMBL" id="MFK9091806.1"/>
    </source>
</evidence>
<evidence type="ECO:0000256" key="5">
    <source>
        <dbReference type="ARBA" id="ARBA00022490"/>
    </source>
</evidence>
<comment type="similarity">
    <text evidence="2 13">Belongs to the class-I pyridine nucleotide-disulfide oxidoreductase family.</text>
</comment>
<evidence type="ECO:0000256" key="2">
    <source>
        <dbReference type="ARBA" id="ARBA00007532"/>
    </source>
</evidence>
<evidence type="ECO:0000256" key="10">
    <source>
        <dbReference type="ARBA" id="ARBA00023157"/>
    </source>
</evidence>
<gene>
    <name evidence="16" type="primary">lpdA</name>
    <name evidence="16" type="ORF">ACJEBI_09960</name>
</gene>
<comment type="caution">
    <text evidence="16">The sequence shown here is derived from an EMBL/GenBank/DDBJ whole genome shotgun (WGS) entry which is preliminary data.</text>
</comment>
<dbReference type="InterPro" id="IPR004099">
    <property type="entry name" value="Pyr_nucl-diS_OxRdtase_dimer"/>
</dbReference>
<keyword evidence="17" id="KW-1185">Reference proteome</keyword>
<comment type="subcellular location">
    <subcellularLocation>
        <location evidence="1">Cytoplasm</location>
    </subcellularLocation>
</comment>
<evidence type="ECO:0000259" key="15">
    <source>
        <dbReference type="Pfam" id="PF07992"/>
    </source>
</evidence>
<dbReference type="Pfam" id="PF02852">
    <property type="entry name" value="Pyr_redox_dim"/>
    <property type="match status" value="1"/>
</dbReference>
<sequence length="465" mass="49625">MKTSYEIVVIGGGPGGYVAALHAAELGKKTALIEADFLGGTCLNRGCIPSKTYIKHSEIIEQIEKAKEWGIETGSLTLSFDKMKKRKNDVIERLRGGIAFLLKQGKIDVYNGFGSLLADGSVRVKTEAGEETIQAEKVIVATGSTPAVPPISGLDSVQFDTSDTIFDLSAIPKSVVIIGGGVIGVEFATIFASLKTDVTIVEAADRIVPTEDAEASKFLAKVLKKKGIKLYVGAKVQRVEETAGVKTVICVDAKGKEISLEAETLLVSTGRQPNLSAVKEVSLEQNGPFLNVNDQMETSMANVYAVGDVIGGWQLAHAASAEGVVAANNAAGIHDRIDYKVMPRCIYTLPEIASVGLSEDEAKKQGIEVRTEKFDFTGSGKALSAGEPEGFTKLIFEAKYGEIIGVVMAGSHVTEMISEASAFMYLEGTVEEAAKMIHPHPTISETFFEAALKAAKKLKKEVQYV</sequence>
<evidence type="ECO:0000256" key="12">
    <source>
        <dbReference type="ARBA" id="ARBA00049187"/>
    </source>
</evidence>
<dbReference type="InterPro" id="IPR016156">
    <property type="entry name" value="FAD/NAD-linked_Rdtase_dimer_sf"/>
</dbReference>
<keyword evidence="8 13" id="KW-0560">Oxidoreductase</keyword>
<dbReference type="Gene3D" id="3.30.390.30">
    <property type="match status" value="1"/>
</dbReference>
<evidence type="ECO:0000256" key="13">
    <source>
        <dbReference type="RuleBase" id="RU003692"/>
    </source>
</evidence>
<evidence type="ECO:0000259" key="14">
    <source>
        <dbReference type="Pfam" id="PF02852"/>
    </source>
</evidence>
<name>A0ABW8RHY9_9BACI</name>
<dbReference type="InterPro" id="IPR036188">
    <property type="entry name" value="FAD/NAD-bd_sf"/>
</dbReference>
<dbReference type="Pfam" id="PF07992">
    <property type="entry name" value="Pyr_redox_2"/>
    <property type="match status" value="1"/>
</dbReference>
<dbReference type="InterPro" id="IPR023753">
    <property type="entry name" value="FAD/NAD-binding_dom"/>
</dbReference>
<dbReference type="Proteomes" id="UP001623041">
    <property type="component" value="Unassembled WGS sequence"/>
</dbReference>
<keyword evidence="7 13" id="KW-0274">FAD</keyword>
<dbReference type="InterPro" id="IPR012999">
    <property type="entry name" value="Pyr_OxRdtase_I_AS"/>
</dbReference>
<keyword evidence="10" id="KW-1015">Disulfide bond</keyword>
<dbReference type="PIRSF" id="PIRSF000350">
    <property type="entry name" value="Mercury_reductase_MerA"/>
    <property type="match status" value="1"/>
</dbReference>
<proteinExistence type="inferred from homology"/>
<dbReference type="InterPro" id="IPR050151">
    <property type="entry name" value="Class-I_Pyr_Nuc-Dis_Oxidored"/>
</dbReference>
<comment type="cofactor">
    <cofactor evidence="13">
        <name>FAD</name>
        <dbReference type="ChEBI" id="CHEBI:57692"/>
    </cofactor>
    <text evidence="13">Binds 1 FAD per subunit.</text>
</comment>
<dbReference type="EC" id="1.8.1.4" evidence="3 13"/>
<keyword evidence="5" id="KW-0963">Cytoplasm</keyword>
<dbReference type="NCBIfam" id="TIGR01350">
    <property type="entry name" value="lipoamide_DH"/>
    <property type="match status" value="1"/>
</dbReference>
<dbReference type="PRINTS" id="PR00368">
    <property type="entry name" value="FADPNR"/>
</dbReference>
<dbReference type="PANTHER" id="PTHR22912">
    <property type="entry name" value="DISULFIDE OXIDOREDUCTASE"/>
    <property type="match status" value="1"/>
</dbReference>
<dbReference type="PROSITE" id="PS00076">
    <property type="entry name" value="PYRIDINE_REDOX_1"/>
    <property type="match status" value="1"/>
</dbReference>
<dbReference type="SUPFAM" id="SSF55424">
    <property type="entry name" value="FAD/NAD-linked reductases, dimerisation (C-terminal) domain"/>
    <property type="match status" value="1"/>
</dbReference>
<dbReference type="RefSeq" id="WP_406580424.1">
    <property type="nucleotide sequence ID" value="NZ_JBJHQH010000006.1"/>
</dbReference>
<dbReference type="PANTHER" id="PTHR22912:SF217">
    <property type="entry name" value="DIHYDROLIPOYL DEHYDROGENASE"/>
    <property type="match status" value="1"/>
</dbReference>
<comment type="catalytic activity">
    <reaction evidence="12 13">
        <text>N(6)-[(R)-dihydrolipoyl]-L-lysyl-[protein] + NAD(+) = N(6)-[(R)-lipoyl]-L-lysyl-[protein] + NADH + H(+)</text>
        <dbReference type="Rhea" id="RHEA:15045"/>
        <dbReference type="Rhea" id="RHEA-COMP:10474"/>
        <dbReference type="Rhea" id="RHEA-COMP:10475"/>
        <dbReference type="ChEBI" id="CHEBI:15378"/>
        <dbReference type="ChEBI" id="CHEBI:57540"/>
        <dbReference type="ChEBI" id="CHEBI:57945"/>
        <dbReference type="ChEBI" id="CHEBI:83099"/>
        <dbReference type="ChEBI" id="CHEBI:83100"/>
        <dbReference type="EC" id="1.8.1.4"/>
    </reaction>
</comment>